<dbReference type="SFLD" id="SFLDG01020">
    <property type="entry name" value="Terpene_Cyclase_Like_2"/>
    <property type="match status" value="1"/>
</dbReference>
<comment type="cofactor">
    <cofactor evidence="1">
        <name>Mg(2+)</name>
        <dbReference type="ChEBI" id="CHEBI:18420"/>
    </cofactor>
</comment>
<dbReference type="AlphaFoldDB" id="A0A2P8HGM5"/>
<protein>
    <recommendedName>
        <fullName evidence="1">Terpene synthase</fullName>
        <ecNumber evidence="1">4.2.3.-</ecNumber>
    </recommendedName>
</protein>
<gene>
    <name evidence="2" type="ORF">CLV51_10455</name>
</gene>
<dbReference type="InterPro" id="IPR034686">
    <property type="entry name" value="Terpene_cyclase-like_2"/>
</dbReference>
<keyword evidence="1" id="KW-0479">Metal-binding</keyword>
<dbReference type="InterPro" id="IPR008949">
    <property type="entry name" value="Isoprenoid_synthase_dom_sf"/>
</dbReference>
<dbReference type="SFLD" id="SFLDS00005">
    <property type="entry name" value="Isoprenoid_Synthase_Type_I"/>
    <property type="match status" value="1"/>
</dbReference>
<keyword evidence="1" id="KW-0460">Magnesium</keyword>
<dbReference type="Gene3D" id="1.10.600.10">
    <property type="entry name" value="Farnesyl Diphosphate Synthase"/>
    <property type="match status" value="1"/>
</dbReference>
<dbReference type="EMBL" id="PYAW01000004">
    <property type="protein sequence ID" value="PSL45353.1"/>
    <property type="molecule type" value="Genomic_DNA"/>
</dbReference>
<proteinExistence type="inferred from homology"/>
<dbReference type="PANTHER" id="PTHR35201">
    <property type="entry name" value="TERPENE SYNTHASE"/>
    <property type="match status" value="1"/>
</dbReference>
<dbReference type="RefSeq" id="WP_106529697.1">
    <property type="nucleotide sequence ID" value="NZ_PYAW01000004.1"/>
</dbReference>
<dbReference type="GO" id="GO:0010333">
    <property type="term" value="F:terpene synthase activity"/>
    <property type="evidence" value="ECO:0007669"/>
    <property type="project" value="InterPro"/>
</dbReference>
<comment type="similarity">
    <text evidence="1">Belongs to the terpene synthase family.</text>
</comment>
<accession>A0A2P8HGM5</accession>
<dbReference type="SUPFAM" id="SSF48576">
    <property type="entry name" value="Terpenoid synthases"/>
    <property type="match status" value="1"/>
</dbReference>
<keyword evidence="1" id="KW-0456">Lyase</keyword>
<organism evidence="2 3">
    <name type="scientific">Chitinophaga niastensis</name>
    <dbReference type="NCBI Taxonomy" id="536980"/>
    <lineage>
        <taxon>Bacteria</taxon>
        <taxon>Pseudomonadati</taxon>
        <taxon>Bacteroidota</taxon>
        <taxon>Chitinophagia</taxon>
        <taxon>Chitinophagales</taxon>
        <taxon>Chitinophagaceae</taxon>
        <taxon>Chitinophaga</taxon>
    </lineage>
</organism>
<dbReference type="Proteomes" id="UP000240971">
    <property type="component" value="Unassembled WGS sequence"/>
</dbReference>
<dbReference type="GO" id="GO:0046872">
    <property type="term" value="F:metal ion binding"/>
    <property type="evidence" value="ECO:0007669"/>
    <property type="project" value="UniProtKB-KW"/>
</dbReference>
<reference evidence="2 3" key="1">
    <citation type="submission" date="2018-03" db="EMBL/GenBank/DDBJ databases">
        <title>Genomic Encyclopedia of Archaeal and Bacterial Type Strains, Phase II (KMG-II): from individual species to whole genera.</title>
        <authorList>
            <person name="Goeker M."/>
        </authorList>
    </citation>
    <scope>NUCLEOTIDE SEQUENCE [LARGE SCALE GENOMIC DNA]</scope>
    <source>
        <strain evidence="2 3">DSM 24859</strain>
    </source>
</reference>
<evidence type="ECO:0000256" key="1">
    <source>
        <dbReference type="RuleBase" id="RU366034"/>
    </source>
</evidence>
<dbReference type="EC" id="4.2.3.-" evidence="1"/>
<evidence type="ECO:0000313" key="3">
    <source>
        <dbReference type="Proteomes" id="UP000240971"/>
    </source>
</evidence>
<evidence type="ECO:0000313" key="2">
    <source>
        <dbReference type="EMBL" id="PSL45353.1"/>
    </source>
</evidence>
<dbReference type="PANTHER" id="PTHR35201:SF4">
    <property type="entry name" value="BETA-PINACENE SYNTHASE-RELATED"/>
    <property type="match status" value="1"/>
</dbReference>
<dbReference type="OrthoDB" id="2989600at2"/>
<name>A0A2P8HGM5_CHINA</name>
<sequence length="326" mass="37185">MLTTIPLPVLNCPFPESLNANVYEADRHTASWVRKFGLVTDSTLWNTYHKQKFTWMVARMFPNASFSSLCIASDFNTLLFLWDDHLDAPSPDVVNAGFEYTVKSIMQILQTGKVYTLQTGGPILSAMSDIWQRMQLISTRAWQIRFARSLKAAFMANSWRMQHVDNAKKISLKEYIRFRPQIGGANFFLDLAMLMGEINLPANLLSNRLVKNMGLYCSQTICWANDLFSFTKESALGDELNLVMLLKHHHHLSLEKAVEQAVKIHNSEVALFNNTADVLIALCASELKPVLEQYALTLGLMMRGNIDWSTRDTTRYQHAYSELLHQ</sequence>
<keyword evidence="3" id="KW-1185">Reference proteome</keyword>
<comment type="caution">
    <text evidence="2">The sequence shown here is derived from an EMBL/GenBank/DDBJ whole genome shotgun (WGS) entry which is preliminary data.</text>
</comment>
<dbReference type="Pfam" id="PF19086">
    <property type="entry name" value="Terpene_syn_C_2"/>
    <property type="match status" value="1"/>
</dbReference>